<name>A0AAV8SE76_9ROSI</name>
<evidence type="ECO:0000256" key="1">
    <source>
        <dbReference type="SAM" id="MobiDB-lite"/>
    </source>
</evidence>
<evidence type="ECO:0000313" key="2">
    <source>
        <dbReference type="EMBL" id="KAJ8750318.1"/>
    </source>
</evidence>
<dbReference type="Proteomes" id="UP001159364">
    <property type="component" value="Linkage Group LG11"/>
</dbReference>
<sequence length="86" mass="9305">MICDSQAIATSEKATNETLQQMKGVETTEHLPQPEEVYVQHLNDPPDLDGQSGALVDQPNGHPVQNAALQQPDDRTTGKLVGDIND</sequence>
<evidence type="ECO:0000313" key="3">
    <source>
        <dbReference type="Proteomes" id="UP001159364"/>
    </source>
</evidence>
<protein>
    <submittedName>
        <fullName evidence="2">Uncharacterized protein</fullName>
    </submittedName>
</protein>
<gene>
    <name evidence="2" type="ORF">K2173_014233</name>
</gene>
<organism evidence="2 3">
    <name type="scientific">Erythroxylum novogranatense</name>
    <dbReference type="NCBI Taxonomy" id="1862640"/>
    <lineage>
        <taxon>Eukaryota</taxon>
        <taxon>Viridiplantae</taxon>
        <taxon>Streptophyta</taxon>
        <taxon>Embryophyta</taxon>
        <taxon>Tracheophyta</taxon>
        <taxon>Spermatophyta</taxon>
        <taxon>Magnoliopsida</taxon>
        <taxon>eudicotyledons</taxon>
        <taxon>Gunneridae</taxon>
        <taxon>Pentapetalae</taxon>
        <taxon>rosids</taxon>
        <taxon>fabids</taxon>
        <taxon>Malpighiales</taxon>
        <taxon>Erythroxylaceae</taxon>
        <taxon>Erythroxylum</taxon>
    </lineage>
</organism>
<keyword evidence="3" id="KW-1185">Reference proteome</keyword>
<proteinExistence type="predicted"/>
<accession>A0AAV8SE76</accession>
<dbReference type="AlphaFoldDB" id="A0AAV8SE76"/>
<feature type="region of interest" description="Disordered" evidence="1">
    <location>
        <begin position="41"/>
        <end position="86"/>
    </location>
</feature>
<dbReference type="EMBL" id="JAIWQS010000011">
    <property type="protein sequence ID" value="KAJ8750318.1"/>
    <property type="molecule type" value="Genomic_DNA"/>
</dbReference>
<reference evidence="2 3" key="1">
    <citation type="submission" date="2021-09" db="EMBL/GenBank/DDBJ databases">
        <title>Genomic insights and catalytic innovation underlie evolution of tropane alkaloids biosynthesis.</title>
        <authorList>
            <person name="Wang Y.-J."/>
            <person name="Tian T."/>
            <person name="Huang J.-P."/>
            <person name="Huang S.-X."/>
        </authorList>
    </citation>
    <scope>NUCLEOTIDE SEQUENCE [LARGE SCALE GENOMIC DNA]</scope>
    <source>
        <strain evidence="2">KIB-2018</strain>
        <tissue evidence="2">Leaf</tissue>
    </source>
</reference>
<comment type="caution">
    <text evidence="2">The sequence shown here is derived from an EMBL/GenBank/DDBJ whole genome shotgun (WGS) entry which is preliminary data.</text>
</comment>